<name>A0A6J5RUU2_9CAUD</name>
<organism evidence="1">
    <name type="scientific">uncultured Caudovirales phage</name>
    <dbReference type="NCBI Taxonomy" id="2100421"/>
    <lineage>
        <taxon>Viruses</taxon>
        <taxon>Duplodnaviria</taxon>
        <taxon>Heunggongvirae</taxon>
        <taxon>Uroviricota</taxon>
        <taxon>Caudoviricetes</taxon>
        <taxon>Peduoviridae</taxon>
        <taxon>Maltschvirus</taxon>
        <taxon>Maltschvirus maltsch</taxon>
    </lineage>
</organism>
<dbReference type="EMBL" id="LR797312">
    <property type="protein sequence ID" value="CAB4202263.1"/>
    <property type="molecule type" value="Genomic_DNA"/>
</dbReference>
<proteinExistence type="predicted"/>
<evidence type="ECO:0000313" key="2">
    <source>
        <dbReference type="EMBL" id="CAB4220613.1"/>
    </source>
</evidence>
<reference evidence="1" key="1">
    <citation type="submission" date="2020-05" db="EMBL/GenBank/DDBJ databases">
        <authorList>
            <person name="Chiriac C."/>
            <person name="Salcher M."/>
            <person name="Ghai R."/>
            <person name="Kavagutti S V."/>
        </authorList>
    </citation>
    <scope>NUCLEOTIDE SEQUENCE</scope>
</reference>
<accession>A0A6J5RUU2</accession>
<protein>
    <submittedName>
        <fullName evidence="1">Uncharacterized protein</fullName>
    </submittedName>
</protein>
<dbReference type="EMBL" id="LR797491">
    <property type="protein sequence ID" value="CAB4220613.1"/>
    <property type="molecule type" value="Genomic_DNA"/>
</dbReference>
<evidence type="ECO:0000313" key="1">
    <source>
        <dbReference type="EMBL" id="CAB4202263.1"/>
    </source>
</evidence>
<sequence length="138" mass="15621">MARHGYVDDDGDGEQWDLIRWRGAVKSALRGARGQSFLREMLIALDAMPEKRLVREELLNAEGEMCTLGVIGTQRGLDMTTIDPEDRDAVSAAFGIPLSMACEIMYENDDGRGHNETPERRWTRMRGWVAINILEEQP</sequence>
<gene>
    <name evidence="1" type="ORF">UFOVP1376_4</name>
    <name evidence="2" type="ORF">UFOVP1623_5</name>
</gene>